<accession>A0A837IU02</accession>
<organism evidence="2 3">
    <name type="scientific">Ligilactobacillus ruminis</name>
    <dbReference type="NCBI Taxonomy" id="1623"/>
    <lineage>
        <taxon>Bacteria</taxon>
        <taxon>Bacillati</taxon>
        <taxon>Bacillota</taxon>
        <taxon>Bacilli</taxon>
        <taxon>Lactobacillales</taxon>
        <taxon>Lactobacillaceae</taxon>
        <taxon>Ligilactobacillus</taxon>
    </lineage>
</organism>
<protein>
    <recommendedName>
        <fullName evidence="4">DUF3021 family protein</fullName>
    </recommendedName>
</protein>
<proteinExistence type="predicted"/>
<comment type="caution">
    <text evidence="2">The sequence shown here is derived from an EMBL/GenBank/DDBJ whole genome shotgun (WGS) entry which is preliminary data.</text>
</comment>
<feature type="transmembrane region" description="Helical" evidence="1">
    <location>
        <begin position="75"/>
        <end position="101"/>
    </location>
</feature>
<feature type="transmembrane region" description="Helical" evidence="1">
    <location>
        <begin position="44"/>
        <end position="63"/>
    </location>
</feature>
<keyword evidence="1" id="KW-0472">Membrane</keyword>
<evidence type="ECO:0008006" key="4">
    <source>
        <dbReference type="Google" id="ProtNLM"/>
    </source>
</evidence>
<dbReference type="Proteomes" id="UP000035618">
    <property type="component" value="Unassembled WGS sequence"/>
</dbReference>
<dbReference type="EMBL" id="JHAJ01000048">
    <property type="protein sequence ID" value="KLA46565.1"/>
    <property type="molecule type" value="Genomic_DNA"/>
</dbReference>
<feature type="transmembrane region" description="Helical" evidence="1">
    <location>
        <begin position="107"/>
        <end position="126"/>
    </location>
</feature>
<evidence type="ECO:0000256" key="1">
    <source>
        <dbReference type="SAM" id="Phobius"/>
    </source>
</evidence>
<reference evidence="2 3" key="1">
    <citation type="journal article" date="2015" name="BMC Microbiol.">
        <title>Lactobacillus ruminis strains cluster according to their mammalian gut source.</title>
        <authorList>
            <person name="O' Donnell M.M."/>
            <person name="Harris H.M."/>
            <person name="Lynch D.B."/>
            <person name="Ross R.P."/>
            <person name="O'Toole P.W."/>
        </authorList>
    </citation>
    <scope>NUCLEOTIDE SEQUENCE [LARGE SCALE GENOMIC DNA]</scope>
    <source>
        <strain evidence="2 3">ATCC 27780</strain>
    </source>
</reference>
<dbReference type="AlphaFoldDB" id="A0A837IU02"/>
<evidence type="ECO:0000313" key="2">
    <source>
        <dbReference type="EMBL" id="KLA46565.1"/>
    </source>
</evidence>
<feature type="transmembrane region" description="Helical" evidence="1">
    <location>
        <begin position="21"/>
        <end position="38"/>
    </location>
</feature>
<name>A0A837IU02_9LACO</name>
<keyword evidence="1" id="KW-1133">Transmembrane helix</keyword>
<keyword evidence="1" id="KW-0812">Transmembrane</keyword>
<evidence type="ECO:0000313" key="3">
    <source>
        <dbReference type="Proteomes" id="UP000035618"/>
    </source>
</evidence>
<gene>
    <name evidence="2" type="ORF">LRB_1705</name>
</gene>
<sequence length="148" mass="17144">MDEMFKKKLALYFEVYKRVTTCVVFAVAVYTAVFWGVGVSFSPWIFWQVILIAAITSLGSVFLSDEGNISKRRAWAESIAYFAYVNVSVMVLGYFFGWYYFNWPMVISMEVIISAIYVTVSFLSYCSDCRTADKLNEGLKKYQRDHEK</sequence>